<keyword evidence="3" id="KW-0597">Phosphoprotein</keyword>
<feature type="region of interest" description="Disordered" evidence="5">
    <location>
        <begin position="104"/>
        <end position="175"/>
    </location>
</feature>
<evidence type="ECO:0000313" key="7">
    <source>
        <dbReference type="EMBL" id="TRY57987.1"/>
    </source>
</evidence>
<protein>
    <recommendedName>
        <fullName evidence="6">EF-hand domain-containing protein</fullName>
    </recommendedName>
</protein>
<proteinExistence type="predicted"/>
<dbReference type="AlphaFoldDB" id="A0A553MXU9"/>
<sequence length="222" mass="24970">MKAVVLPWLTANATSPLEVAASERLMDGARDQYEERLKEVFESFDGSGVGSLSAEELSDLCRALQLDENTLDTLLHTLLDEQSSARVDFEQFKDALILVLSSTKSNDQGESLEEQDSQEIQPRFVKGSKRYGRRSAPEFTHTHSDTQAEDEDEKEEEDDNVQENDDRAVPRKREIVSPSETIQAISAVETEPNQILDAIRLSSACHRVNERSASFKTLEPWL</sequence>
<organism evidence="7 8">
    <name type="scientific">Danionella cerebrum</name>
    <dbReference type="NCBI Taxonomy" id="2873325"/>
    <lineage>
        <taxon>Eukaryota</taxon>
        <taxon>Metazoa</taxon>
        <taxon>Chordata</taxon>
        <taxon>Craniata</taxon>
        <taxon>Vertebrata</taxon>
        <taxon>Euteleostomi</taxon>
        <taxon>Actinopterygii</taxon>
        <taxon>Neopterygii</taxon>
        <taxon>Teleostei</taxon>
        <taxon>Ostariophysi</taxon>
        <taxon>Cypriniformes</taxon>
        <taxon>Danionidae</taxon>
        <taxon>Danioninae</taxon>
        <taxon>Danionella</taxon>
    </lineage>
</organism>
<gene>
    <name evidence="7" type="ORF">DNTS_027341</name>
</gene>
<keyword evidence="2" id="KW-0963">Cytoplasm</keyword>
<dbReference type="OrthoDB" id="8964232at2759"/>
<reference evidence="7 8" key="1">
    <citation type="journal article" date="2019" name="Sci. Data">
        <title>Hybrid genome assembly and annotation of Danionella translucida.</title>
        <authorList>
            <person name="Kadobianskyi M."/>
            <person name="Schulze L."/>
            <person name="Schuelke M."/>
            <person name="Judkewitz B."/>
        </authorList>
    </citation>
    <scope>NUCLEOTIDE SEQUENCE [LARGE SCALE GENOMIC DNA]</scope>
    <source>
        <strain evidence="7 8">Bolton</strain>
    </source>
</reference>
<keyword evidence="8" id="KW-1185">Reference proteome</keyword>
<dbReference type="GO" id="GO:0097431">
    <property type="term" value="C:mitotic spindle pole"/>
    <property type="evidence" value="ECO:0007669"/>
    <property type="project" value="TreeGrafter"/>
</dbReference>
<dbReference type="EMBL" id="SRMA01027215">
    <property type="protein sequence ID" value="TRY57987.1"/>
    <property type="molecule type" value="Genomic_DNA"/>
</dbReference>
<dbReference type="GO" id="GO:0097539">
    <property type="term" value="C:ciliary transition fiber"/>
    <property type="evidence" value="ECO:0007669"/>
    <property type="project" value="TreeGrafter"/>
</dbReference>
<evidence type="ECO:0000256" key="4">
    <source>
        <dbReference type="ARBA" id="ARBA00023212"/>
    </source>
</evidence>
<dbReference type="STRING" id="623744.A0A553MXU9"/>
<evidence type="ECO:0000256" key="3">
    <source>
        <dbReference type="ARBA" id="ARBA00022553"/>
    </source>
</evidence>
<evidence type="ECO:0000259" key="6">
    <source>
        <dbReference type="PROSITE" id="PS50222"/>
    </source>
</evidence>
<keyword evidence="4" id="KW-0206">Cytoskeleton</keyword>
<dbReference type="Gene3D" id="1.10.238.10">
    <property type="entry name" value="EF-hand"/>
    <property type="match status" value="1"/>
</dbReference>
<dbReference type="PROSITE" id="PS50222">
    <property type="entry name" value="EF_HAND_2"/>
    <property type="match status" value="1"/>
</dbReference>
<feature type="compositionally biased region" description="Basic and acidic residues" evidence="5">
    <location>
        <begin position="164"/>
        <end position="175"/>
    </location>
</feature>
<evidence type="ECO:0000256" key="5">
    <source>
        <dbReference type="SAM" id="MobiDB-lite"/>
    </source>
</evidence>
<dbReference type="GO" id="GO:0005509">
    <property type="term" value="F:calcium ion binding"/>
    <property type="evidence" value="ECO:0007669"/>
    <property type="project" value="InterPro"/>
</dbReference>
<dbReference type="GO" id="GO:0090222">
    <property type="term" value="P:centrosome-templated microtubule nucleation"/>
    <property type="evidence" value="ECO:0007669"/>
    <property type="project" value="TreeGrafter"/>
</dbReference>
<dbReference type="SUPFAM" id="SSF47473">
    <property type="entry name" value="EF-hand"/>
    <property type="match status" value="1"/>
</dbReference>
<dbReference type="PANTHER" id="PTHR18905:SF11">
    <property type="entry name" value="NINEIN"/>
    <property type="match status" value="1"/>
</dbReference>
<evidence type="ECO:0000256" key="2">
    <source>
        <dbReference type="ARBA" id="ARBA00022490"/>
    </source>
</evidence>
<accession>A0A553MXU9</accession>
<dbReference type="GO" id="GO:0051642">
    <property type="term" value="P:centrosome localization"/>
    <property type="evidence" value="ECO:0007669"/>
    <property type="project" value="TreeGrafter"/>
</dbReference>
<dbReference type="Pfam" id="PF13499">
    <property type="entry name" value="EF-hand_7"/>
    <property type="match status" value="1"/>
</dbReference>
<dbReference type="InterPro" id="IPR002048">
    <property type="entry name" value="EF_hand_dom"/>
</dbReference>
<dbReference type="InterPro" id="IPR011992">
    <property type="entry name" value="EF-hand-dom_pair"/>
</dbReference>
<evidence type="ECO:0000256" key="1">
    <source>
        <dbReference type="ARBA" id="ARBA00004300"/>
    </source>
</evidence>
<dbReference type="GO" id="GO:0000242">
    <property type="term" value="C:pericentriolar material"/>
    <property type="evidence" value="ECO:0007669"/>
    <property type="project" value="TreeGrafter"/>
</dbReference>
<comment type="caution">
    <text evidence="7">The sequence shown here is derived from an EMBL/GenBank/DDBJ whole genome shotgun (WGS) entry which is preliminary data.</text>
</comment>
<dbReference type="GO" id="GO:0034454">
    <property type="term" value="P:microtubule anchoring at centrosome"/>
    <property type="evidence" value="ECO:0007669"/>
    <property type="project" value="TreeGrafter"/>
</dbReference>
<dbReference type="PANTHER" id="PTHR18905">
    <property type="entry name" value="NINEIN"/>
    <property type="match status" value="1"/>
</dbReference>
<evidence type="ECO:0000313" key="8">
    <source>
        <dbReference type="Proteomes" id="UP000316079"/>
    </source>
</evidence>
<name>A0A553MXU9_9TELE</name>
<feature type="compositionally biased region" description="Acidic residues" evidence="5">
    <location>
        <begin position="147"/>
        <end position="163"/>
    </location>
</feature>
<dbReference type="Proteomes" id="UP000316079">
    <property type="component" value="Unassembled WGS sequence"/>
</dbReference>
<dbReference type="GO" id="GO:0005814">
    <property type="term" value="C:centriole"/>
    <property type="evidence" value="ECO:0007669"/>
    <property type="project" value="TreeGrafter"/>
</dbReference>
<feature type="domain" description="EF-hand" evidence="6">
    <location>
        <begin position="32"/>
        <end position="67"/>
    </location>
</feature>
<comment type="subcellular location">
    <subcellularLocation>
        <location evidence="1">Cytoplasm</location>
        <location evidence="1">Cytoskeleton</location>
        <location evidence="1">Microtubule organizing center</location>
        <location evidence="1">Centrosome</location>
    </subcellularLocation>
</comment>